<evidence type="ECO:0000313" key="5">
    <source>
        <dbReference type="EMBL" id="KRZ42626.1"/>
    </source>
</evidence>
<proteinExistence type="predicted"/>
<keyword evidence="1" id="KW-0732">Signal</keyword>
<comment type="caution">
    <text evidence="5">The sequence shown here is derived from an EMBL/GenBank/DDBJ whole genome shotgun (WGS) entry which is preliminary data.</text>
</comment>
<sequence>MASAVFVILLTFLAFYPADVHSLSTASLDAKQLEDCMAKEHLEMYLDKPEIVVLHLGKEE</sequence>
<evidence type="ECO:0000313" key="7">
    <source>
        <dbReference type="Proteomes" id="UP000054805"/>
    </source>
</evidence>
<evidence type="ECO:0000313" key="3">
    <source>
        <dbReference type="EMBL" id="KRY79918.1"/>
    </source>
</evidence>
<organism evidence="5 8">
    <name type="scientific">Trichinella pseudospiralis</name>
    <name type="common">Parasitic roundworm</name>
    <dbReference type="NCBI Taxonomy" id="6337"/>
    <lineage>
        <taxon>Eukaryota</taxon>
        <taxon>Metazoa</taxon>
        <taxon>Ecdysozoa</taxon>
        <taxon>Nematoda</taxon>
        <taxon>Enoplea</taxon>
        <taxon>Dorylaimia</taxon>
        <taxon>Trichinellida</taxon>
        <taxon>Trichinellidae</taxon>
        <taxon>Trichinella</taxon>
    </lineage>
</organism>
<dbReference type="Proteomes" id="UP000054805">
    <property type="component" value="Unassembled WGS sequence"/>
</dbReference>
<evidence type="ECO:0000313" key="4">
    <source>
        <dbReference type="EMBL" id="KRZ30463.1"/>
    </source>
</evidence>
<dbReference type="EMBL" id="JYDV01000013">
    <property type="protein sequence ID" value="KRZ42626.1"/>
    <property type="molecule type" value="Genomic_DNA"/>
</dbReference>
<dbReference type="AlphaFoldDB" id="A0A0V1K606"/>
<evidence type="ECO:0000313" key="8">
    <source>
        <dbReference type="Proteomes" id="UP000054826"/>
    </source>
</evidence>
<dbReference type="Proteomes" id="UP000054826">
    <property type="component" value="Unassembled WGS sequence"/>
</dbReference>
<keyword evidence="7" id="KW-1185">Reference proteome</keyword>
<evidence type="ECO:0000313" key="2">
    <source>
        <dbReference type="EMBL" id="KRX99454.1"/>
    </source>
</evidence>
<name>A0A0V1K606_TRIPS</name>
<dbReference type="EMBL" id="JYDR01000001">
    <property type="protein sequence ID" value="KRY79918.1"/>
    <property type="molecule type" value="Genomic_DNA"/>
</dbReference>
<accession>A0A0V1K606</accession>
<feature type="chain" id="PRO_5010443135" evidence="1">
    <location>
        <begin position="23"/>
        <end position="60"/>
    </location>
</feature>
<feature type="signal peptide" evidence="1">
    <location>
        <begin position="1"/>
        <end position="22"/>
    </location>
</feature>
<protein>
    <submittedName>
        <fullName evidence="5">Uncharacterized protein</fullName>
    </submittedName>
</protein>
<evidence type="ECO:0000256" key="1">
    <source>
        <dbReference type="SAM" id="SignalP"/>
    </source>
</evidence>
<gene>
    <name evidence="3" type="ORF">T4A_3054</name>
    <name evidence="4" type="ORF">T4B_6603</name>
    <name evidence="5" type="ORF">T4C_7899</name>
    <name evidence="2" type="ORF">T4E_11312</name>
</gene>
<dbReference type="Proteomes" id="UP000054815">
    <property type="component" value="Unassembled WGS sequence"/>
</dbReference>
<dbReference type="EMBL" id="JYDU01000014">
    <property type="protein sequence ID" value="KRX99454.1"/>
    <property type="molecule type" value="Genomic_DNA"/>
</dbReference>
<dbReference type="EMBL" id="JYDS01000034">
    <property type="protein sequence ID" value="KRZ30463.1"/>
    <property type="molecule type" value="Genomic_DNA"/>
</dbReference>
<evidence type="ECO:0000313" key="6">
    <source>
        <dbReference type="Proteomes" id="UP000054632"/>
    </source>
</evidence>
<dbReference type="Proteomes" id="UP000054632">
    <property type="component" value="Unassembled WGS sequence"/>
</dbReference>
<reference evidence="6 7" key="1">
    <citation type="submission" date="2015-01" db="EMBL/GenBank/DDBJ databases">
        <title>Evolution of Trichinella species and genotypes.</title>
        <authorList>
            <person name="Korhonen P.K."/>
            <person name="Edoardo P."/>
            <person name="Giuseppe L.R."/>
            <person name="Gasser R.B."/>
        </authorList>
    </citation>
    <scope>NUCLEOTIDE SEQUENCE [LARGE SCALE GENOMIC DNA]</scope>
    <source>
        <strain evidence="3">ISS13</strain>
        <strain evidence="2">ISS141</strain>
        <strain evidence="5">ISS176</strain>
        <strain evidence="4">ISS588</strain>
    </source>
</reference>